<keyword evidence="2" id="KW-0479">Metal-binding</keyword>
<dbReference type="PANTHER" id="PTHR42796">
    <property type="entry name" value="FUMARYLACETOACETATE HYDROLASE DOMAIN-CONTAINING PROTEIN 2A-RELATED"/>
    <property type="match status" value="1"/>
</dbReference>
<dbReference type="InterPro" id="IPR036663">
    <property type="entry name" value="Fumarylacetoacetase_C_sf"/>
</dbReference>
<dbReference type="EMBL" id="LT598653">
    <property type="protein sequence ID" value="SBV32549.1"/>
    <property type="molecule type" value="Genomic_DNA"/>
</dbReference>
<name>A0A1Y5PRC6_9SPHN</name>
<evidence type="ECO:0000256" key="2">
    <source>
        <dbReference type="ARBA" id="ARBA00022723"/>
    </source>
</evidence>
<proteinExistence type="inferred from homology"/>
<dbReference type="PANTHER" id="PTHR42796:SF4">
    <property type="entry name" value="FUMARYLACETOACETATE HYDROLASE DOMAIN-CONTAINING PROTEIN 2A"/>
    <property type="match status" value="1"/>
</dbReference>
<dbReference type="Gene3D" id="2.30.30.370">
    <property type="entry name" value="FAH"/>
    <property type="match status" value="1"/>
</dbReference>
<feature type="domain" description="Rv2993c-like N-terminal" evidence="4">
    <location>
        <begin position="1"/>
        <end position="50"/>
    </location>
</feature>
<dbReference type="RefSeq" id="WP_184100649.1">
    <property type="nucleotide sequence ID" value="NZ_LT598653.1"/>
</dbReference>
<dbReference type="InterPro" id="IPR018833">
    <property type="entry name" value="Rv2993c-like_N"/>
</dbReference>
<sequence>MKWARFQHNGQPTYGLVEGDAVKIVSGDPFGGYALSGEELRWDDLELLVPVVPGTFYAAGANYTDHIVGMRKQTGADPTPPSRAHIGYRANSALIPHGAAIVKPADAGEQFQYEGELVAVIGKRARHVSKADALGHVLGWTIGNDISERTWQRADSTLWRAKNSDTFKPMGPYIDTDPDFTDMQTIVRIDGQEVDRFATLNMLFDAATFISDMSQYITLHPGDVIWLGTDGVPSNMRPGNRVEVEITGLGVLSNPVVAEDRASS</sequence>
<organism evidence="5">
    <name type="scientific">uncultured Sphingopyxis sp</name>
    <dbReference type="NCBI Taxonomy" id="310581"/>
    <lineage>
        <taxon>Bacteria</taxon>
        <taxon>Pseudomonadati</taxon>
        <taxon>Pseudomonadota</taxon>
        <taxon>Alphaproteobacteria</taxon>
        <taxon>Sphingomonadales</taxon>
        <taxon>Sphingomonadaceae</taxon>
        <taxon>Sphingopyxis</taxon>
        <taxon>environmental samples</taxon>
    </lineage>
</organism>
<evidence type="ECO:0000256" key="1">
    <source>
        <dbReference type="ARBA" id="ARBA00010211"/>
    </source>
</evidence>
<dbReference type="Pfam" id="PF01557">
    <property type="entry name" value="FAA_hydrolase"/>
    <property type="match status" value="1"/>
</dbReference>
<feature type="domain" description="Fumarylacetoacetase-like C-terminal" evidence="3">
    <location>
        <begin position="56"/>
        <end position="257"/>
    </location>
</feature>
<reference evidence="5" key="1">
    <citation type="submission" date="2016-03" db="EMBL/GenBank/DDBJ databases">
        <authorList>
            <person name="Ploux O."/>
        </authorList>
    </citation>
    <scope>NUCLEOTIDE SEQUENCE</scope>
    <source>
        <strain evidence="5">UC10</strain>
    </source>
</reference>
<dbReference type="InterPro" id="IPR011234">
    <property type="entry name" value="Fumarylacetoacetase-like_C"/>
</dbReference>
<gene>
    <name evidence="5" type="ORF">SPPYR_1429</name>
</gene>
<dbReference type="Gene3D" id="3.90.850.10">
    <property type="entry name" value="Fumarylacetoacetase-like, C-terminal domain"/>
    <property type="match status" value="1"/>
</dbReference>
<dbReference type="GO" id="GO:0044281">
    <property type="term" value="P:small molecule metabolic process"/>
    <property type="evidence" value="ECO:0007669"/>
    <property type="project" value="UniProtKB-ARBA"/>
</dbReference>
<evidence type="ECO:0000259" key="3">
    <source>
        <dbReference type="Pfam" id="PF01557"/>
    </source>
</evidence>
<dbReference type="Pfam" id="PF10370">
    <property type="entry name" value="Rv2993c-like_N"/>
    <property type="match status" value="1"/>
</dbReference>
<dbReference type="GO" id="GO:0016787">
    <property type="term" value="F:hydrolase activity"/>
    <property type="evidence" value="ECO:0007669"/>
    <property type="project" value="UniProtKB-KW"/>
</dbReference>
<dbReference type="KEGG" id="sphu:SPPYR_1429"/>
<dbReference type="GO" id="GO:0046872">
    <property type="term" value="F:metal ion binding"/>
    <property type="evidence" value="ECO:0007669"/>
    <property type="project" value="UniProtKB-KW"/>
</dbReference>
<protein>
    <submittedName>
        <fullName evidence="5">Fumarylacetoacetate (FAA) hydrolase</fullName>
    </submittedName>
</protein>
<dbReference type="AlphaFoldDB" id="A0A1Y5PRC6"/>
<keyword evidence="5" id="KW-0378">Hydrolase</keyword>
<dbReference type="SUPFAM" id="SSF56529">
    <property type="entry name" value="FAH"/>
    <property type="match status" value="1"/>
</dbReference>
<dbReference type="InterPro" id="IPR051121">
    <property type="entry name" value="FAH"/>
</dbReference>
<comment type="similarity">
    <text evidence="1">Belongs to the FAH family.</text>
</comment>
<evidence type="ECO:0000313" key="5">
    <source>
        <dbReference type="EMBL" id="SBV32549.1"/>
    </source>
</evidence>
<accession>A0A1Y5PRC6</accession>
<evidence type="ECO:0000259" key="4">
    <source>
        <dbReference type="Pfam" id="PF10370"/>
    </source>
</evidence>